<dbReference type="InterPro" id="IPR045666">
    <property type="entry name" value="OpdA_N"/>
</dbReference>
<dbReference type="FunFam" id="3.40.390.10:FF:000009">
    <property type="entry name" value="Oligopeptidase A"/>
    <property type="match status" value="1"/>
</dbReference>
<keyword evidence="4 9" id="KW-0378">Hydrolase</keyword>
<name>A0A6J4MNT8_9BACT</name>
<dbReference type="InterPro" id="IPR001567">
    <property type="entry name" value="Pept_M3A_M3B_dom"/>
</dbReference>
<dbReference type="EMBL" id="CADCTW010000211">
    <property type="protein sequence ID" value="CAA9363244.1"/>
    <property type="molecule type" value="Genomic_DNA"/>
</dbReference>
<proteinExistence type="inferred from homology"/>
<evidence type="ECO:0000256" key="6">
    <source>
        <dbReference type="ARBA" id="ARBA00023049"/>
    </source>
</evidence>
<dbReference type="InterPro" id="IPR024077">
    <property type="entry name" value="Neurolysin/TOP_dom2"/>
</dbReference>
<comment type="catalytic activity">
    <reaction evidence="7">
        <text>Hydrolysis of oligopeptides, with broad specificity. Gly or Ala commonly occur as P1 or P1' residues, but more distant residues are also important, as is shown by the fact that Z-Gly-Pro-Gly-|-Gly-Pro-Ala is cleaved, but not Z-(Gly)(5).</text>
        <dbReference type="EC" id="3.4.24.70"/>
    </reaction>
</comment>
<evidence type="ECO:0000256" key="3">
    <source>
        <dbReference type="ARBA" id="ARBA00022723"/>
    </source>
</evidence>
<dbReference type="EC" id="3.4.24.70" evidence="8"/>
<dbReference type="PANTHER" id="PTHR43660:SF1">
    <property type="entry name" value="DIPEPTIDYL CARBOXYPEPTIDASE"/>
    <property type="match status" value="1"/>
</dbReference>
<evidence type="ECO:0000256" key="2">
    <source>
        <dbReference type="ARBA" id="ARBA00022670"/>
    </source>
</evidence>
<gene>
    <name evidence="12" type="ORF">AVDCRST_MAG68-4633</name>
</gene>
<feature type="domain" description="Peptidase M3A/M3B catalytic" evidence="10">
    <location>
        <begin position="228"/>
        <end position="675"/>
    </location>
</feature>
<dbReference type="Pfam" id="PF01432">
    <property type="entry name" value="Peptidase_M3"/>
    <property type="match status" value="1"/>
</dbReference>
<dbReference type="InterPro" id="IPR024079">
    <property type="entry name" value="MetalloPept_cat_dom_sf"/>
</dbReference>
<evidence type="ECO:0000256" key="5">
    <source>
        <dbReference type="ARBA" id="ARBA00022833"/>
    </source>
</evidence>
<keyword evidence="2 9" id="KW-0645">Protease</keyword>
<dbReference type="Gene3D" id="1.10.1370.10">
    <property type="entry name" value="Neurolysin, domain 3"/>
    <property type="match status" value="1"/>
</dbReference>
<accession>A0A6J4MNT8</accession>
<dbReference type="Gene3D" id="3.40.390.10">
    <property type="entry name" value="Collagenase (Catalytic Domain)"/>
    <property type="match status" value="1"/>
</dbReference>
<dbReference type="Pfam" id="PF19310">
    <property type="entry name" value="TOP_N"/>
    <property type="match status" value="1"/>
</dbReference>
<comment type="similarity">
    <text evidence="1 9">Belongs to the peptidase M3 family.</text>
</comment>
<evidence type="ECO:0000256" key="8">
    <source>
        <dbReference type="ARBA" id="ARBA00026100"/>
    </source>
</evidence>
<dbReference type="AlphaFoldDB" id="A0A6J4MNT8"/>
<evidence type="ECO:0000256" key="7">
    <source>
        <dbReference type="ARBA" id="ARBA00024603"/>
    </source>
</evidence>
<dbReference type="GO" id="GO:0005829">
    <property type="term" value="C:cytosol"/>
    <property type="evidence" value="ECO:0007669"/>
    <property type="project" value="UniProtKB-ARBA"/>
</dbReference>
<feature type="domain" description="Oligopeptidase A N-terminal" evidence="11">
    <location>
        <begin position="33"/>
        <end position="155"/>
    </location>
</feature>
<dbReference type="Gene3D" id="1.10.1370.40">
    <property type="match status" value="1"/>
</dbReference>
<sequence length="680" mass="77657">MSNTPETNPLLREDPLPIPFHHIRAEHVVPGIRAALARAETELAALVADTAERSYENTVGRLEEITDRLARAIRPVGVLVAVMNSPELREAYETVLPEFSAFFARIALNGELWRAVRAAAESPGVASLDRVRRRHLEKTVRAFIRAGADLQPEEKERVEALQVELSQLQTEFSNHVLDSTNAWELVLADEAELAGLPESARAQARAAAEEKGVEGWRFTLHQPSVTAFLQYSERRDLRERIHRAYVNRASEPPHDNRPLVGRILALRRELARLLGFRDWADYELQEAMAGSGGRAVEFEEDLTRRTRPYWEREMEALQAFARDELGLDPLQPWDMAFAIEQMRRSRFGLDAEEVRPYFPMDRVQDGFFEVARRLFGVEVRERKVENVWHPEVRFYDAFDEGGRRLGGFYTDWFPRESKRGGAWMSGVVLGGPAQDGGWDEHLATIVGNMSPPEGERPALLTHREVETVFHEMGHLLHHMLSRVEVRELGGTSVPTDWVELPSQIMESWTWERPALDLFARHWQTGEPIPEELFRKMKAARTFMAAHHQMRQLAFGTLDLELHVLFDPESGEDPVARSREVMSRFHVRPDFARDHFVTGFTHIFAGGYAAGYYSYLWSEVLVADAFSRFEREGLFSREVGSAFVDAVLSRGDDTDPAELFREFMGRDPDPDALLRRNLGAE</sequence>
<organism evidence="12">
    <name type="scientific">uncultured Gemmatimonadota bacterium</name>
    <dbReference type="NCBI Taxonomy" id="203437"/>
    <lineage>
        <taxon>Bacteria</taxon>
        <taxon>Pseudomonadati</taxon>
        <taxon>Gemmatimonadota</taxon>
        <taxon>environmental samples</taxon>
    </lineage>
</organism>
<evidence type="ECO:0000313" key="12">
    <source>
        <dbReference type="EMBL" id="CAA9363244.1"/>
    </source>
</evidence>
<dbReference type="InterPro" id="IPR034005">
    <property type="entry name" value="M3A_DCP"/>
</dbReference>
<protein>
    <recommendedName>
        <fullName evidence="8">oligopeptidase A</fullName>
        <ecNumber evidence="8">3.4.24.70</ecNumber>
    </recommendedName>
</protein>
<keyword evidence="6 9" id="KW-0482">Metalloprotease</keyword>
<dbReference type="GO" id="GO:0004222">
    <property type="term" value="F:metalloendopeptidase activity"/>
    <property type="evidence" value="ECO:0007669"/>
    <property type="project" value="UniProtKB-EC"/>
</dbReference>
<evidence type="ECO:0000259" key="11">
    <source>
        <dbReference type="Pfam" id="PF19310"/>
    </source>
</evidence>
<dbReference type="GO" id="GO:0046872">
    <property type="term" value="F:metal ion binding"/>
    <property type="evidence" value="ECO:0007669"/>
    <property type="project" value="UniProtKB-UniRule"/>
</dbReference>
<comment type="cofactor">
    <cofactor evidence="9">
        <name>Zn(2+)</name>
        <dbReference type="ChEBI" id="CHEBI:29105"/>
    </cofactor>
    <text evidence="9">Binds 1 zinc ion.</text>
</comment>
<dbReference type="SUPFAM" id="SSF55486">
    <property type="entry name" value="Metalloproteases ('zincins'), catalytic domain"/>
    <property type="match status" value="1"/>
</dbReference>
<evidence type="ECO:0000256" key="9">
    <source>
        <dbReference type="RuleBase" id="RU003435"/>
    </source>
</evidence>
<dbReference type="GO" id="GO:0006508">
    <property type="term" value="P:proteolysis"/>
    <property type="evidence" value="ECO:0007669"/>
    <property type="project" value="UniProtKB-KW"/>
</dbReference>
<evidence type="ECO:0000256" key="1">
    <source>
        <dbReference type="ARBA" id="ARBA00006040"/>
    </source>
</evidence>
<keyword evidence="5 9" id="KW-0862">Zinc</keyword>
<dbReference type="InterPro" id="IPR045090">
    <property type="entry name" value="Pept_M3A_M3B"/>
</dbReference>
<evidence type="ECO:0000256" key="4">
    <source>
        <dbReference type="ARBA" id="ARBA00022801"/>
    </source>
</evidence>
<keyword evidence="3 9" id="KW-0479">Metal-binding</keyword>
<reference evidence="12" key="1">
    <citation type="submission" date="2020-02" db="EMBL/GenBank/DDBJ databases">
        <authorList>
            <person name="Meier V. D."/>
        </authorList>
    </citation>
    <scope>NUCLEOTIDE SEQUENCE</scope>
    <source>
        <strain evidence="12">AVDCRST_MAG68</strain>
    </source>
</reference>
<evidence type="ECO:0000259" key="10">
    <source>
        <dbReference type="Pfam" id="PF01432"/>
    </source>
</evidence>
<dbReference type="CDD" id="cd06456">
    <property type="entry name" value="M3A_DCP"/>
    <property type="match status" value="1"/>
</dbReference>
<dbReference type="PANTHER" id="PTHR43660">
    <property type="entry name" value="DIPEPTIDYL CARBOXYPEPTIDASE"/>
    <property type="match status" value="1"/>
</dbReference>